<gene>
    <name evidence="2" type="ORF">I7X13_20440</name>
</gene>
<keyword evidence="3" id="KW-1185">Reference proteome</keyword>
<organism evidence="2 3">
    <name type="scientific">Hymenobacter negativus</name>
    <dbReference type="NCBI Taxonomy" id="2795026"/>
    <lineage>
        <taxon>Bacteria</taxon>
        <taxon>Pseudomonadati</taxon>
        <taxon>Bacteroidota</taxon>
        <taxon>Cytophagia</taxon>
        <taxon>Cytophagales</taxon>
        <taxon>Hymenobacteraceae</taxon>
        <taxon>Hymenobacter</taxon>
    </lineage>
</organism>
<protein>
    <submittedName>
        <fullName evidence="2">Uncharacterized protein</fullName>
    </submittedName>
</protein>
<evidence type="ECO:0000313" key="2">
    <source>
        <dbReference type="EMBL" id="MBH8560442.1"/>
    </source>
</evidence>
<feature type="region of interest" description="Disordered" evidence="1">
    <location>
        <begin position="36"/>
        <end position="60"/>
    </location>
</feature>
<feature type="compositionally biased region" description="Low complexity" evidence="1">
    <location>
        <begin position="50"/>
        <end position="60"/>
    </location>
</feature>
<accession>A0ABS0QDC3</accession>
<dbReference type="Proteomes" id="UP000625631">
    <property type="component" value="Unassembled WGS sequence"/>
</dbReference>
<sequence>MAKASTKKPKLTPEEQMAELARLTGSVAAISHMGTSQPFVLPTPAPEATPTPATTAPEAAAVPVEAAPPVPAAKPEPSVPVALVAATEPAPQLAAAPEPAASAVPVEPKGEKPSPVVAPAPSAAPAAVLPVADEEEEEAVAVEAAPMPAATGDGKDKLDLTSLFADSAEKKTFQIRITASHQQFFQQMGLLLGGGASSTDVIHNILAQFKAANEAQIQKAFQRQLRQMMSPKK</sequence>
<feature type="region of interest" description="Disordered" evidence="1">
    <location>
        <begin position="91"/>
        <end position="119"/>
    </location>
</feature>
<dbReference type="RefSeq" id="WP_198076910.1">
    <property type="nucleotide sequence ID" value="NZ_JAEDAE010000013.1"/>
</dbReference>
<reference evidence="2 3" key="1">
    <citation type="submission" date="2020-12" db="EMBL/GenBank/DDBJ databases">
        <title>Hymenobacter sp.</title>
        <authorList>
            <person name="Kim M.K."/>
        </authorList>
    </citation>
    <scope>NUCLEOTIDE SEQUENCE [LARGE SCALE GENOMIC DNA]</scope>
    <source>
        <strain evidence="2 3">BT442</strain>
    </source>
</reference>
<dbReference type="EMBL" id="JAEDAE010000013">
    <property type="protein sequence ID" value="MBH8560442.1"/>
    <property type="molecule type" value="Genomic_DNA"/>
</dbReference>
<evidence type="ECO:0000256" key="1">
    <source>
        <dbReference type="SAM" id="MobiDB-lite"/>
    </source>
</evidence>
<proteinExistence type="predicted"/>
<comment type="caution">
    <text evidence="2">The sequence shown here is derived from an EMBL/GenBank/DDBJ whole genome shotgun (WGS) entry which is preliminary data.</text>
</comment>
<evidence type="ECO:0000313" key="3">
    <source>
        <dbReference type="Proteomes" id="UP000625631"/>
    </source>
</evidence>
<name>A0ABS0QDC3_9BACT</name>